<dbReference type="Pfam" id="PF00702">
    <property type="entry name" value="Hydrolase"/>
    <property type="match status" value="1"/>
</dbReference>
<gene>
    <name evidence="3" type="ORF">FCL38_24560</name>
    <name evidence="2" type="ORF">FHS02_005337</name>
</gene>
<sequence length="202" mass="21969">MASELNHIKAVVCDVYGTLAEIPNRSAPFRQLLRYAREQGCVHDQAATMIMTHPGSVREHATRLGICLPESVLTRLETALSIELASVAVYRDVNPTFSELRKHGYAIGLCSNLAEPYAKPITEQIDIPLQCIAWSFEVGAIKPDPAIYAWVAEQLACPLGEIIFVGDSQAADVSGPVEAGMKARRIQRQQGQCLADVLAGLL</sequence>
<dbReference type="PRINTS" id="PR00413">
    <property type="entry name" value="HADHALOGNASE"/>
</dbReference>
<reference evidence="3 4" key="1">
    <citation type="submission" date="2019-05" db="EMBL/GenBank/DDBJ databases">
        <title>Draft Genome Sequences of Six Type Strains of the Genus Massilia.</title>
        <authorList>
            <person name="Miess H."/>
            <person name="Frediansyhah A."/>
            <person name="Gross H."/>
        </authorList>
    </citation>
    <scope>NUCLEOTIDE SEQUENCE [LARGE SCALE GENOMIC DNA]</scope>
    <source>
        <strain evidence="3 4">DSMZ 26121</strain>
    </source>
</reference>
<evidence type="ECO:0000313" key="4">
    <source>
        <dbReference type="Proteomes" id="UP000298763"/>
    </source>
</evidence>
<name>A0A4P8HXQ2_9BURK</name>
<dbReference type="PANTHER" id="PTHR43316">
    <property type="entry name" value="HYDROLASE, HALOACID DELAHOGENASE-RELATED"/>
    <property type="match status" value="1"/>
</dbReference>
<dbReference type="SUPFAM" id="SSF56784">
    <property type="entry name" value="HAD-like"/>
    <property type="match status" value="1"/>
</dbReference>
<dbReference type="NCBIfam" id="TIGR01549">
    <property type="entry name" value="HAD-SF-IA-v1"/>
    <property type="match status" value="1"/>
</dbReference>
<keyword evidence="4" id="KW-1185">Reference proteome</keyword>
<dbReference type="OrthoDB" id="264363at2"/>
<dbReference type="EMBL" id="CP040017">
    <property type="protein sequence ID" value="QCP13245.1"/>
    <property type="molecule type" value="Genomic_DNA"/>
</dbReference>
<dbReference type="InterPro" id="IPR023214">
    <property type="entry name" value="HAD_sf"/>
</dbReference>
<organism evidence="2 5">
    <name type="scientific">Pseudoduganella umbonata</name>
    <dbReference type="NCBI Taxonomy" id="864828"/>
    <lineage>
        <taxon>Bacteria</taxon>
        <taxon>Pseudomonadati</taxon>
        <taxon>Pseudomonadota</taxon>
        <taxon>Betaproteobacteria</taxon>
        <taxon>Burkholderiales</taxon>
        <taxon>Oxalobacteraceae</taxon>
        <taxon>Telluria group</taxon>
        <taxon>Pseudoduganella</taxon>
    </lineage>
</organism>
<dbReference type="Proteomes" id="UP000584325">
    <property type="component" value="Unassembled WGS sequence"/>
</dbReference>
<dbReference type="RefSeq" id="WP_137316036.1">
    <property type="nucleotide sequence ID" value="NZ_CP040017.1"/>
</dbReference>
<dbReference type="GO" id="GO:0016787">
    <property type="term" value="F:hydrolase activity"/>
    <property type="evidence" value="ECO:0007669"/>
    <property type="project" value="UniProtKB-KW"/>
</dbReference>
<evidence type="ECO:0000313" key="2">
    <source>
        <dbReference type="EMBL" id="MBB3224472.1"/>
    </source>
</evidence>
<dbReference type="Gene3D" id="3.40.50.1000">
    <property type="entry name" value="HAD superfamily/HAD-like"/>
    <property type="match status" value="1"/>
</dbReference>
<evidence type="ECO:0000313" key="5">
    <source>
        <dbReference type="Proteomes" id="UP000584325"/>
    </source>
</evidence>
<dbReference type="PANTHER" id="PTHR43316:SF3">
    <property type="entry name" value="HALOACID DEHALOGENASE, TYPE II (AFU_ORTHOLOGUE AFUA_2G07750)-RELATED"/>
    <property type="match status" value="1"/>
</dbReference>
<accession>A0A4P8HXQ2</accession>
<dbReference type="AlphaFoldDB" id="A0A4P8HXQ2"/>
<dbReference type="InterPro" id="IPR036412">
    <property type="entry name" value="HAD-like_sf"/>
</dbReference>
<dbReference type="Proteomes" id="UP000298763">
    <property type="component" value="Chromosome"/>
</dbReference>
<reference evidence="2 5" key="2">
    <citation type="submission" date="2020-08" db="EMBL/GenBank/DDBJ databases">
        <title>Genomic Encyclopedia of Type Strains, Phase III (KMG-III): the genomes of soil and plant-associated and newly described type strains.</title>
        <authorList>
            <person name="Whitman W."/>
        </authorList>
    </citation>
    <scope>NUCLEOTIDE SEQUENCE [LARGE SCALE GENOMIC DNA]</scope>
    <source>
        <strain evidence="2 5">CECT 7753</strain>
    </source>
</reference>
<evidence type="ECO:0000313" key="3">
    <source>
        <dbReference type="EMBL" id="QCP13245.1"/>
    </source>
</evidence>
<dbReference type="InterPro" id="IPR051540">
    <property type="entry name" value="S-2-haloacid_dehalogenase"/>
</dbReference>
<evidence type="ECO:0000256" key="1">
    <source>
        <dbReference type="ARBA" id="ARBA00022801"/>
    </source>
</evidence>
<protein>
    <submittedName>
        <fullName evidence="3">HAD family hydrolase</fullName>
    </submittedName>
    <submittedName>
        <fullName evidence="2">HAD superfamily hydrolase (TIGR01549 family)</fullName>
    </submittedName>
</protein>
<dbReference type="InterPro" id="IPR006439">
    <property type="entry name" value="HAD-SF_hydro_IA"/>
</dbReference>
<proteinExistence type="predicted"/>
<dbReference type="EMBL" id="JACHXS010000013">
    <property type="protein sequence ID" value="MBB3224472.1"/>
    <property type="molecule type" value="Genomic_DNA"/>
</dbReference>
<keyword evidence="1 2" id="KW-0378">Hydrolase</keyword>